<sequence>MKNNKIIIYLLLGVILIIFAYNFILPGTFNNYNSGMHMGMGMHMGGYRNSNNSLNYYSYLPYIIFIFISVILGLMVFNYIFANVSDNKCKKCGYKIDSETWKVCPKCGTKLLDRGGDKK</sequence>
<dbReference type="Pfam" id="PF13240">
    <property type="entry name" value="Zn_Ribbon_1"/>
    <property type="match status" value="1"/>
</dbReference>
<dbReference type="RefSeq" id="WP_119368071.1">
    <property type="nucleotide sequence ID" value="NZ_QXDJ01000007.1"/>
</dbReference>
<evidence type="ECO:0000259" key="2">
    <source>
        <dbReference type="Pfam" id="PF13240"/>
    </source>
</evidence>
<proteinExistence type="predicted"/>
<evidence type="ECO:0000313" key="3">
    <source>
        <dbReference type="EMBL" id="RII32594.1"/>
    </source>
</evidence>
<organism evidence="3 4">
    <name type="scientific">Clostridium chromiireducens</name>
    <dbReference type="NCBI Taxonomy" id="225345"/>
    <lineage>
        <taxon>Bacteria</taxon>
        <taxon>Bacillati</taxon>
        <taxon>Bacillota</taxon>
        <taxon>Clostridia</taxon>
        <taxon>Eubacteriales</taxon>
        <taxon>Clostridiaceae</taxon>
        <taxon>Clostridium</taxon>
    </lineage>
</organism>
<accession>A0A399IHX4</accession>
<keyword evidence="1" id="KW-1133">Transmembrane helix</keyword>
<feature type="domain" description="Zinc-ribbon" evidence="2">
    <location>
        <begin position="88"/>
        <end position="111"/>
    </location>
</feature>
<protein>
    <submittedName>
        <fullName evidence="3">Zinc ribbon domain-containing protein</fullName>
    </submittedName>
</protein>
<keyword evidence="1" id="KW-0812">Transmembrane</keyword>
<name>A0A399IHX4_9CLOT</name>
<dbReference type="Proteomes" id="UP000265930">
    <property type="component" value="Unassembled WGS sequence"/>
</dbReference>
<keyword evidence="1" id="KW-0472">Membrane</keyword>
<evidence type="ECO:0000256" key="1">
    <source>
        <dbReference type="SAM" id="Phobius"/>
    </source>
</evidence>
<gene>
    <name evidence="3" type="ORF">D2A34_23295</name>
</gene>
<dbReference type="InterPro" id="IPR026870">
    <property type="entry name" value="Zinc_ribbon_dom"/>
</dbReference>
<reference evidence="3 4" key="1">
    <citation type="submission" date="2018-08" db="EMBL/GenBank/DDBJ databases">
        <title>Genome of Clostridium chromiireducens C1, DSM12136.</title>
        <authorList>
            <person name="Xing M."/>
            <person name="Wei Y."/>
            <person name="Ang E.L."/>
            <person name="Zhao H."/>
            <person name="Zhang Y."/>
        </authorList>
    </citation>
    <scope>NUCLEOTIDE SEQUENCE [LARGE SCALE GENOMIC DNA]</scope>
    <source>
        <strain evidence="3 4">C1</strain>
    </source>
</reference>
<comment type="caution">
    <text evidence="3">The sequence shown here is derived from an EMBL/GenBank/DDBJ whole genome shotgun (WGS) entry which is preliminary data.</text>
</comment>
<dbReference type="EMBL" id="QXDJ01000007">
    <property type="protein sequence ID" value="RII32594.1"/>
    <property type="molecule type" value="Genomic_DNA"/>
</dbReference>
<dbReference type="AlphaFoldDB" id="A0A399IHX4"/>
<feature type="transmembrane region" description="Helical" evidence="1">
    <location>
        <begin position="7"/>
        <end position="24"/>
    </location>
</feature>
<evidence type="ECO:0000313" key="4">
    <source>
        <dbReference type="Proteomes" id="UP000265930"/>
    </source>
</evidence>
<feature type="transmembrane region" description="Helical" evidence="1">
    <location>
        <begin position="59"/>
        <end position="81"/>
    </location>
</feature>